<name>A0AAD9JLU1_9ANNE</name>
<evidence type="ECO:0000256" key="1">
    <source>
        <dbReference type="ARBA" id="ARBA00004123"/>
    </source>
</evidence>
<dbReference type="InterPro" id="IPR020568">
    <property type="entry name" value="Ribosomal_Su5_D2-typ_SF"/>
</dbReference>
<dbReference type="GO" id="GO:0071028">
    <property type="term" value="P:nuclear mRNA surveillance"/>
    <property type="evidence" value="ECO:0007669"/>
    <property type="project" value="TreeGrafter"/>
</dbReference>
<dbReference type="InterPro" id="IPR050080">
    <property type="entry name" value="RNase_PH"/>
</dbReference>
<keyword evidence="3" id="KW-0698">rRNA processing</keyword>
<dbReference type="GO" id="GO:0003723">
    <property type="term" value="F:RNA binding"/>
    <property type="evidence" value="ECO:0007669"/>
    <property type="project" value="TreeGrafter"/>
</dbReference>
<dbReference type="GO" id="GO:0006364">
    <property type="term" value="P:rRNA processing"/>
    <property type="evidence" value="ECO:0007669"/>
    <property type="project" value="UniProtKB-KW"/>
</dbReference>
<dbReference type="SUPFAM" id="SSF54211">
    <property type="entry name" value="Ribosomal protein S5 domain 2-like"/>
    <property type="match status" value="1"/>
</dbReference>
<dbReference type="Proteomes" id="UP001208570">
    <property type="component" value="Unassembled WGS sequence"/>
</dbReference>
<dbReference type="PANTHER" id="PTHR11953">
    <property type="entry name" value="EXOSOME COMPLEX COMPONENT"/>
    <property type="match status" value="1"/>
</dbReference>
<evidence type="ECO:0000256" key="2">
    <source>
        <dbReference type="ARBA" id="ARBA00006678"/>
    </source>
</evidence>
<dbReference type="Pfam" id="PF03725">
    <property type="entry name" value="RNase_PH_C"/>
    <property type="match status" value="1"/>
</dbReference>
<evidence type="ECO:0000313" key="9">
    <source>
        <dbReference type="Proteomes" id="UP001208570"/>
    </source>
</evidence>
<evidence type="ECO:0000256" key="4">
    <source>
        <dbReference type="ARBA" id="ARBA00022835"/>
    </source>
</evidence>
<dbReference type="Gene3D" id="3.30.230.70">
    <property type="entry name" value="GHMP Kinase, N-terminal domain"/>
    <property type="match status" value="1"/>
</dbReference>
<gene>
    <name evidence="8" type="ORF">LSH36_269g06016</name>
</gene>
<dbReference type="GO" id="GO:0034475">
    <property type="term" value="P:U4 snRNA 3'-end processing"/>
    <property type="evidence" value="ECO:0007669"/>
    <property type="project" value="TreeGrafter"/>
</dbReference>
<evidence type="ECO:0000259" key="6">
    <source>
        <dbReference type="Pfam" id="PF01138"/>
    </source>
</evidence>
<dbReference type="GO" id="GO:0005730">
    <property type="term" value="C:nucleolus"/>
    <property type="evidence" value="ECO:0007669"/>
    <property type="project" value="TreeGrafter"/>
</dbReference>
<keyword evidence="9" id="KW-1185">Reference proteome</keyword>
<proteinExistence type="inferred from homology"/>
<keyword evidence="5" id="KW-0539">Nucleus</keyword>
<organism evidence="8 9">
    <name type="scientific">Paralvinella palmiformis</name>
    <dbReference type="NCBI Taxonomy" id="53620"/>
    <lineage>
        <taxon>Eukaryota</taxon>
        <taxon>Metazoa</taxon>
        <taxon>Spiralia</taxon>
        <taxon>Lophotrochozoa</taxon>
        <taxon>Annelida</taxon>
        <taxon>Polychaeta</taxon>
        <taxon>Sedentaria</taxon>
        <taxon>Canalipalpata</taxon>
        <taxon>Terebellida</taxon>
        <taxon>Terebelliformia</taxon>
        <taxon>Alvinellidae</taxon>
        <taxon>Paralvinella</taxon>
    </lineage>
</organism>
<accession>A0AAD9JLU1</accession>
<dbReference type="SUPFAM" id="SSF55666">
    <property type="entry name" value="Ribonuclease PH domain 2-like"/>
    <property type="match status" value="1"/>
</dbReference>
<dbReference type="InterPro" id="IPR015847">
    <property type="entry name" value="ExoRNase_PH_dom2"/>
</dbReference>
<protein>
    <recommendedName>
        <fullName evidence="10">Exosome complex component RRP46</fullName>
    </recommendedName>
</protein>
<dbReference type="Pfam" id="PF01138">
    <property type="entry name" value="RNase_PH"/>
    <property type="match status" value="1"/>
</dbReference>
<dbReference type="CDD" id="cd11372">
    <property type="entry name" value="RNase_PH_RRP46"/>
    <property type="match status" value="1"/>
</dbReference>
<evidence type="ECO:0000256" key="5">
    <source>
        <dbReference type="ARBA" id="ARBA00023242"/>
    </source>
</evidence>
<dbReference type="EMBL" id="JAODUP010000269">
    <property type="protein sequence ID" value="KAK2154410.1"/>
    <property type="molecule type" value="Genomic_DNA"/>
</dbReference>
<comment type="subcellular location">
    <subcellularLocation>
        <location evidence="1">Nucleus</location>
    </subcellularLocation>
</comment>
<dbReference type="GO" id="GO:0000177">
    <property type="term" value="C:cytoplasmic exosome (RNase complex)"/>
    <property type="evidence" value="ECO:0007669"/>
    <property type="project" value="TreeGrafter"/>
</dbReference>
<comment type="similarity">
    <text evidence="2">Belongs to the RNase PH family.</text>
</comment>
<dbReference type="GO" id="GO:0071051">
    <property type="term" value="P:poly(A)-dependent snoRNA 3'-end processing"/>
    <property type="evidence" value="ECO:0007669"/>
    <property type="project" value="TreeGrafter"/>
</dbReference>
<dbReference type="GO" id="GO:0000176">
    <property type="term" value="C:nuclear exosome (RNase complex)"/>
    <property type="evidence" value="ECO:0007669"/>
    <property type="project" value="TreeGrafter"/>
</dbReference>
<evidence type="ECO:0000259" key="7">
    <source>
        <dbReference type="Pfam" id="PF03725"/>
    </source>
</evidence>
<dbReference type="GO" id="GO:0016075">
    <property type="term" value="P:rRNA catabolic process"/>
    <property type="evidence" value="ECO:0007669"/>
    <property type="project" value="TreeGrafter"/>
</dbReference>
<dbReference type="InterPro" id="IPR036345">
    <property type="entry name" value="ExoRNase_PH_dom2_sf"/>
</dbReference>
<evidence type="ECO:0000313" key="8">
    <source>
        <dbReference type="EMBL" id="KAK2154410.1"/>
    </source>
</evidence>
<dbReference type="InterPro" id="IPR001247">
    <property type="entry name" value="ExoRNase_PH_dom1"/>
</dbReference>
<dbReference type="PANTHER" id="PTHR11953:SF1">
    <property type="entry name" value="EXOSOME COMPLEX COMPONENT RRP46"/>
    <property type="match status" value="1"/>
</dbReference>
<dbReference type="InterPro" id="IPR027408">
    <property type="entry name" value="PNPase/RNase_PH_dom_sf"/>
</dbReference>
<evidence type="ECO:0008006" key="10">
    <source>
        <dbReference type="Google" id="ProtNLM"/>
    </source>
</evidence>
<reference evidence="8" key="1">
    <citation type="journal article" date="2023" name="Mol. Biol. Evol.">
        <title>Third-Generation Sequencing Reveals the Adaptive Role of the Epigenome in Three Deep-Sea Polychaetes.</title>
        <authorList>
            <person name="Perez M."/>
            <person name="Aroh O."/>
            <person name="Sun Y."/>
            <person name="Lan Y."/>
            <person name="Juniper S.K."/>
            <person name="Young C.R."/>
            <person name="Angers B."/>
            <person name="Qian P.Y."/>
        </authorList>
    </citation>
    <scope>NUCLEOTIDE SEQUENCE</scope>
    <source>
        <strain evidence="8">P08H-3</strain>
    </source>
</reference>
<comment type="caution">
    <text evidence="8">The sequence shown here is derived from an EMBL/GenBank/DDBJ whole genome shotgun (WGS) entry which is preliminary data.</text>
</comment>
<feature type="domain" description="Exoribonuclease phosphorolytic" evidence="6">
    <location>
        <begin position="34"/>
        <end position="154"/>
    </location>
</feature>
<dbReference type="AlphaFoldDB" id="A0AAD9JLU1"/>
<sequence length="243" mass="26670">MGRIKLLVFVGIINSMYLKEFDILEVNPERSSQQMRTITCECGILSRCDGSCCLCQGDTTIMASVNGPVEVKSSKECIDQAYIEVTYKPKVGLPGCPEKSLENFISSTCKSVISVNLHPRASFSIVLQEVENDGSLMSCCVNAACMALLNAAVPLNYMMAAVTIIVSEDGELVLDPTEKQQAAAVAYMMFVYSSKDFSLIASSSSGQYSDEQFQRCLLIGAESSKQVFKFYRDTMEKQLISKV</sequence>
<keyword evidence="4" id="KW-0271">Exosome</keyword>
<evidence type="ECO:0000256" key="3">
    <source>
        <dbReference type="ARBA" id="ARBA00022552"/>
    </source>
</evidence>
<feature type="domain" description="Exoribonuclease phosphorolytic" evidence="7">
    <location>
        <begin position="158"/>
        <end position="222"/>
    </location>
</feature>